<reference evidence="3 4" key="2">
    <citation type="submission" date="2016-05" db="EMBL/GenBank/DDBJ databases">
        <authorList>
            <person name="Naeem Raeece"/>
        </authorList>
    </citation>
    <scope>NUCLEOTIDE SEQUENCE [LARGE SCALE GENOMIC DNA]</scope>
</reference>
<gene>
    <name evidence="1" type="ORF">POVWA1_020130</name>
    <name evidence="2" type="ORF">POVWA2_020320</name>
</gene>
<proteinExistence type="predicted"/>
<dbReference type="EMBL" id="FLRD01000065">
    <property type="protein sequence ID" value="SBT34029.1"/>
    <property type="molecule type" value="Genomic_DNA"/>
</dbReference>
<dbReference type="EMBL" id="FLRE01000082">
    <property type="protein sequence ID" value="SBT34543.1"/>
    <property type="molecule type" value="Genomic_DNA"/>
</dbReference>
<protein>
    <submittedName>
        <fullName evidence="2">Uncharacterized protein</fullName>
    </submittedName>
</protein>
<sequence length="87" mass="10339">MDEEKFAYRKTLCNFPVRPGENSFVYADEVFYRIRIFAYHMFGFAYLKILHLCAKRLDDLGHCNNISFFFFLISVFPSSHRLPDETA</sequence>
<organism evidence="2 3">
    <name type="scientific">Plasmodium ovale wallikeri</name>
    <dbReference type="NCBI Taxonomy" id="864142"/>
    <lineage>
        <taxon>Eukaryota</taxon>
        <taxon>Sar</taxon>
        <taxon>Alveolata</taxon>
        <taxon>Apicomplexa</taxon>
        <taxon>Aconoidasida</taxon>
        <taxon>Haemosporida</taxon>
        <taxon>Plasmodiidae</taxon>
        <taxon>Plasmodium</taxon>
        <taxon>Plasmodium (Plasmodium)</taxon>
    </lineage>
</organism>
<evidence type="ECO:0000313" key="1">
    <source>
        <dbReference type="EMBL" id="SBT34029.1"/>
    </source>
</evidence>
<evidence type="ECO:0000313" key="2">
    <source>
        <dbReference type="EMBL" id="SBT34543.1"/>
    </source>
</evidence>
<dbReference type="AlphaFoldDB" id="A0A1A8YSC5"/>
<dbReference type="Proteomes" id="UP000078550">
    <property type="component" value="Unassembled WGS sequence"/>
</dbReference>
<name>A0A1A8YSC5_PLAOA</name>
<evidence type="ECO:0000313" key="4">
    <source>
        <dbReference type="Proteomes" id="UP000078555"/>
    </source>
</evidence>
<keyword evidence="4" id="KW-1185">Reference proteome</keyword>
<accession>A0A1A8YSC5</accession>
<reference evidence="2" key="1">
    <citation type="submission" date="2016-05" db="EMBL/GenBank/DDBJ databases">
        <authorList>
            <person name="Lavstsen T."/>
            <person name="Jespersen J.S."/>
        </authorList>
    </citation>
    <scope>NUCLEOTIDE SEQUENCE [LARGE SCALE GENOMIC DNA]</scope>
</reference>
<evidence type="ECO:0000313" key="3">
    <source>
        <dbReference type="Proteomes" id="UP000078550"/>
    </source>
</evidence>
<dbReference type="Proteomes" id="UP000078555">
    <property type="component" value="Unassembled WGS sequence"/>
</dbReference>